<dbReference type="InterPro" id="IPR013520">
    <property type="entry name" value="Ribonucl_H"/>
</dbReference>
<evidence type="ECO:0000259" key="9">
    <source>
        <dbReference type="SMART" id="SM00479"/>
    </source>
</evidence>
<dbReference type="AlphaFoldDB" id="A0AA36DG91"/>
<dbReference type="FunFam" id="3.30.420.10:FF:000007">
    <property type="entry name" value="Interferon-stimulated exonuclease gene 20"/>
    <property type="match status" value="1"/>
</dbReference>
<feature type="region of interest" description="Disordered" evidence="8">
    <location>
        <begin position="26"/>
        <end position="59"/>
    </location>
</feature>
<feature type="non-terminal residue" evidence="10">
    <location>
        <position position="259"/>
    </location>
</feature>
<proteinExistence type="inferred from homology"/>
<keyword evidence="4" id="KW-0540">Nuclease</keyword>
<sequence length="259" mass="29044">MAPKGAAKNVDPASVDSAWKVLQMKMNEKKQQSLAAKTTTTSKNPPAQKSHTRKRKQMFDQEKEAAKAKVSKVEADTLVLSSCRERGELTPILALDCEYVGVGSEGRDDSLARVSVVNEQGKVVYDKFVASKERIVDFRTQVSGIRAKDLVNAPSFESVRSEVHSLLSNRTIVGHALHNDFRVLQLNIPRKFSRDIAKSRFLRKESKSGDRPSLRGYAEKLLGITIQDGEHDSIVDARVALRIYLLHKKQIEEELARYK</sequence>
<evidence type="ECO:0000256" key="2">
    <source>
        <dbReference type="ARBA" id="ARBA00010489"/>
    </source>
</evidence>
<keyword evidence="6" id="KW-0269">Exonuclease</keyword>
<dbReference type="SMART" id="SM00479">
    <property type="entry name" value="EXOIII"/>
    <property type="match status" value="1"/>
</dbReference>
<evidence type="ECO:0000256" key="4">
    <source>
        <dbReference type="ARBA" id="ARBA00022722"/>
    </source>
</evidence>
<comment type="caution">
    <text evidence="10">The sequence shown here is derived from an EMBL/GenBank/DDBJ whole genome shotgun (WGS) entry which is preliminary data.</text>
</comment>
<dbReference type="InterPro" id="IPR047021">
    <property type="entry name" value="REXO1/3/4-like"/>
</dbReference>
<dbReference type="InterPro" id="IPR037431">
    <property type="entry name" value="REX4_DEDDh_dom"/>
</dbReference>
<evidence type="ECO:0000256" key="1">
    <source>
        <dbReference type="ARBA" id="ARBA00004123"/>
    </source>
</evidence>
<keyword evidence="5" id="KW-0378">Hydrolase</keyword>
<dbReference type="InterPro" id="IPR012337">
    <property type="entry name" value="RNaseH-like_sf"/>
</dbReference>
<evidence type="ECO:0000313" key="11">
    <source>
        <dbReference type="Proteomes" id="UP001177023"/>
    </source>
</evidence>
<dbReference type="GO" id="GO:0006364">
    <property type="term" value="P:rRNA processing"/>
    <property type="evidence" value="ECO:0007669"/>
    <property type="project" value="InterPro"/>
</dbReference>
<dbReference type="GO" id="GO:0008408">
    <property type="term" value="F:3'-5' exonuclease activity"/>
    <property type="evidence" value="ECO:0007669"/>
    <property type="project" value="InterPro"/>
</dbReference>
<dbReference type="SUPFAM" id="SSF53098">
    <property type="entry name" value="Ribonuclease H-like"/>
    <property type="match status" value="1"/>
</dbReference>
<keyword evidence="7" id="KW-0539">Nucleus</keyword>
<comment type="similarity">
    <text evidence="2">Belongs to the REXO4 family.</text>
</comment>
<gene>
    <name evidence="10" type="ORF">MSPICULIGERA_LOCUS23762</name>
</gene>
<organism evidence="10 11">
    <name type="scientific">Mesorhabditis spiculigera</name>
    <dbReference type="NCBI Taxonomy" id="96644"/>
    <lineage>
        <taxon>Eukaryota</taxon>
        <taxon>Metazoa</taxon>
        <taxon>Ecdysozoa</taxon>
        <taxon>Nematoda</taxon>
        <taxon>Chromadorea</taxon>
        <taxon>Rhabditida</taxon>
        <taxon>Rhabditina</taxon>
        <taxon>Rhabditomorpha</taxon>
        <taxon>Rhabditoidea</taxon>
        <taxon>Rhabditidae</taxon>
        <taxon>Mesorhabditinae</taxon>
        <taxon>Mesorhabditis</taxon>
    </lineage>
</organism>
<protein>
    <recommendedName>
        <fullName evidence="3">RNA exonuclease 4</fullName>
    </recommendedName>
</protein>
<evidence type="ECO:0000313" key="10">
    <source>
        <dbReference type="EMBL" id="CAJ0585751.1"/>
    </source>
</evidence>
<evidence type="ECO:0000256" key="5">
    <source>
        <dbReference type="ARBA" id="ARBA00022801"/>
    </source>
</evidence>
<dbReference type="EMBL" id="CATQJA010002706">
    <property type="protein sequence ID" value="CAJ0585751.1"/>
    <property type="molecule type" value="Genomic_DNA"/>
</dbReference>
<evidence type="ECO:0000256" key="6">
    <source>
        <dbReference type="ARBA" id="ARBA00022839"/>
    </source>
</evidence>
<feature type="domain" description="Exonuclease" evidence="9">
    <location>
        <begin position="91"/>
        <end position="253"/>
    </location>
</feature>
<dbReference type="PANTHER" id="PTHR12801:SF158">
    <property type="entry name" value="RNA EXONUCLEASE 4"/>
    <property type="match status" value="1"/>
</dbReference>
<evidence type="ECO:0000256" key="8">
    <source>
        <dbReference type="SAM" id="MobiDB-lite"/>
    </source>
</evidence>
<dbReference type="Proteomes" id="UP001177023">
    <property type="component" value="Unassembled WGS sequence"/>
</dbReference>
<dbReference type="GO" id="GO:0005634">
    <property type="term" value="C:nucleus"/>
    <property type="evidence" value="ECO:0007669"/>
    <property type="project" value="UniProtKB-SubCell"/>
</dbReference>
<dbReference type="PANTHER" id="PTHR12801">
    <property type="entry name" value="RNA EXONUCLEASE REXO1 / RECO3 FAMILY MEMBER-RELATED"/>
    <property type="match status" value="1"/>
</dbReference>
<comment type="subcellular location">
    <subcellularLocation>
        <location evidence="1">Nucleus</location>
    </subcellularLocation>
</comment>
<accession>A0AA36DG91</accession>
<feature type="compositionally biased region" description="Polar residues" evidence="8">
    <location>
        <begin position="32"/>
        <end position="49"/>
    </location>
</feature>
<evidence type="ECO:0000256" key="7">
    <source>
        <dbReference type="ARBA" id="ARBA00023242"/>
    </source>
</evidence>
<reference evidence="10" key="1">
    <citation type="submission" date="2023-06" db="EMBL/GenBank/DDBJ databases">
        <authorList>
            <person name="Delattre M."/>
        </authorList>
    </citation>
    <scope>NUCLEOTIDE SEQUENCE</scope>
    <source>
        <strain evidence="10">AF72</strain>
    </source>
</reference>
<evidence type="ECO:0000256" key="3">
    <source>
        <dbReference type="ARBA" id="ARBA00016937"/>
    </source>
</evidence>
<keyword evidence="11" id="KW-1185">Reference proteome</keyword>
<dbReference type="Gene3D" id="3.30.420.10">
    <property type="entry name" value="Ribonuclease H-like superfamily/Ribonuclease H"/>
    <property type="match status" value="1"/>
</dbReference>
<dbReference type="CDD" id="cd06144">
    <property type="entry name" value="REX4_like"/>
    <property type="match status" value="1"/>
</dbReference>
<dbReference type="InterPro" id="IPR036397">
    <property type="entry name" value="RNaseH_sf"/>
</dbReference>
<name>A0AA36DG91_9BILA</name>
<dbReference type="GO" id="GO:0003676">
    <property type="term" value="F:nucleic acid binding"/>
    <property type="evidence" value="ECO:0007669"/>
    <property type="project" value="InterPro"/>
</dbReference>
<dbReference type="Pfam" id="PF00929">
    <property type="entry name" value="RNase_T"/>
    <property type="match status" value="1"/>
</dbReference>